<evidence type="ECO:0000256" key="4">
    <source>
        <dbReference type="SAM" id="MobiDB-lite"/>
    </source>
</evidence>
<dbReference type="Proteomes" id="UP000190188">
    <property type="component" value="Unassembled WGS sequence"/>
</dbReference>
<dbReference type="InterPro" id="IPR014729">
    <property type="entry name" value="Rossmann-like_a/b/a_fold"/>
</dbReference>
<dbReference type="AlphaFoldDB" id="A0A1T2X0N2"/>
<keyword evidence="3" id="KW-0902">Two-component regulatory system</keyword>
<keyword evidence="2 7" id="KW-0418">Kinase</keyword>
<name>A0A1T2X0N2_9BACL</name>
<evidence type="ECO:0000256" key="3">
    <source>
        <dbReference type="ARBA" id="ARBA00023012"/>
    </source>
</evidence>
<dbReference type="InterPro" id="IPR052023">
    <property type="entry name" value="Histidine_kinase_KdpD"/>
</dbReference>
<evidence type="ECO:0000256" key="1">
    <source>
        <dbReference type="ARBA" id="ARBA00022679"/>
    </source>
</evidence>
<dbReference type="OrthoDB" id="9806130at2"/>
<dbReference type="Pfam" id="PF02702">
    <property type="entry name" value="KdpD"/>
    <property type="match status" value="2"/>
</dbReference>
<comment type="caution">
    <text evidence="7">The sequence shown here is derived from an EMBL/GenBank/DDBJ whole genome shotgun (WGS) entry which is preliminary data.</text>
</comment>
<feature type="domain" description="UspA" evidence="5">
    <location>
        <begin position="651"/>
        <end position="773"/>
    </location>
</feature>
<dbReference type="SUPFAM" id="SSF52402">
    <property type="entry name" value="Adenine nucleotide alpha hydrolases-like"/>
    <property type="match status" value="2"/>
</dbReference>
<evidence type="ECO:0000313" key="8">
    <source>
        <dbReference type="Proteomes" id="UP000190188"/>
    </source>
</evidence>
<dbReference type="Gene3D" id="3.40.50.620">
    <property type="entry name" value="HUPs"/>
    <property type="match status" value="2"/>
</dbReference>
<feature type="domain" description="Signal transduction histidine kinase osmosensitive K+ channel sensor N-terminal" evidence="6">
    <location>
        <begin position="419"/>
        <end position="628"/>
    </location>
</feature>
<dbReference type="PANTHER" id="PTHR45569">
    <property type="entry name" value="SENSOR PROTEIN KDPD"/>
    <property type="match status" value="1"/>
</dbReference>
<feature type="domain" description="Signal transduction histidine kinase osmosensitive K+ channel sensor N-terminal" evidence="6">
    <location>
        <begin position="21"/>
        <end position="227"/>
    </location>
</feature>
<keyword evidence="8" id="KW-1185">Reference proteome</keyword>
<keyword evidence="1" id="KW-0808">Transferase</keyword>
<dbReference type="STRING" id="1324314.BVG16_28635"/>
<evidence type="ECO:0000313" key="7">
    <source>
        <dbReference type="EMBL" id="OPA73437.1"/>
    </source>
</evidence>
<dbReference type="GO" id="GO:0005737">
    <property type="term" value="C:cytoplasm"/>
    <property type="evidence" value="ECO:0007669"/>
    <property type="project" value="UniProtKB-ARBA"/>
</dbReference>
<feature type="region of interest" description="Disordered" evidence="4">
    <location>
        <begin position="388"/>
        <end position="409"/>
    </location>
</feature>
<sequence>MEQFRRKTPEEILESITRLSRGYFKVLIGAVSGSGKTYHMLREGQQLKIQGVDVVMSAISTQQRPETMEQMGDLERIPSIHWMKDGVEQKDLDLDALLSRNPEALLVDGLAHRNRQGAQHATRLEDIQMLLKKGISVMTTVNVYELQEVAGLAQKYVGFKVEETVPTDTLEMADEVRLIDVSPETMLKRFADGQLGGLRLPSDSSLFQHGNLAVLRELALRLVAEGVNDSLERHRESLGLVGPSWAAERILVAAQYHWNGSIYIRRGQQIAKRLNGDLHVVTFVKPNVELTRERAAFKRSMLKLVEKIGASLEELPLSSKRLLPASLMKYALEHHVTRIVIGHSKQTRWQDVMKGSVLNALIARMNNVDIFVVADRAENDGERILPTKSRRKGRRADSEKGHYKRLSPEEMEQEIQNMKRGRFTVYIGAAPGVGKTYTMLREGNELLRKGVDICIGYLETHGRAETERQIGELDVVPRRTIDYKGVSMEEMDTDEIIRRNPEVVLVDELAHTNVPGSPFKKRYEDVERLLEAGISVISTMNVQHLESLNDAVEQITGVRVRETVPDHVMRLANELELIDVAPKTLQQRLRDGHIYRRDKVEQSLNHFFKTGNLIALRELALRELADDVDERLESWERSPSLRGPWRRQEVIFVGVTLSPNAERLIRRGFRIAHRLKASLYIAYVHPGETLTLEQQERAQAIETLVDRFGGTFKVVFTPKSRPVVDAFLKEANAVQSTQIIIGQSARPWMTRLVRGTVVQGLLRRARHMDVLIVAKNKG</sequence>
<organism evidence="7 8">
    <name type="scientific">Paenibacillus selenitireducens</name>
    <dbReference type="NCBI Taxonomy" id="1324314"/>
    <lineage>
        <taxon>Bacteria</taxon>
        <taxon>Bacillati</taxon>
        <taxon>Bacillota</taxon>
        <taxon>Bacilli</taxon>
        <taxon>Bacillales</taxon>
        <taxon>Paenibacillaceae</taxon>
        <taxon>Paenibacillus</taxon>
    </lineage>
</organism>
<dbReference type="InterPro" id="IPR006016">
    <property type="entry name" value="UspA"/>
</dbReference>
<dbReference type="InterPro" id="IPR003852">
    <property type="entry name" value="Sig_transdc_His_kinase_KdpD_N"/>
</dbReference>
<evidence type="ECO:0000259" key="5">
    <source>
        <dbReference type="Pfam" id="PF00582"/>
    </source>
</evidence>
<dbReference type="Pfam" id="PF00582">
    <property type="entry name" value="Usp"/>
    <property type="match status" value="1"/>
</dbReference>
<dbReference type="EMBL" id="MSZX01000017">
    <property type="protein sequence ID" value="OPA73437.1"/>
    <property type="molecule type" value="Genomic_DNA"/>
</dbReference>
<dbReference type="RefSeq" id="WP_078502619.1">
    <property type="nucleotide sequence ID" value="NZ_MSZX01000017.1"/>
</dbReference>
<dbReference type="PANTHER" id="PTHR45569:SF1">
    <property type="entry name" value="SENSOR PROTEIN KDPD"/>
    <property type="match status" value="1"/>
</dbReference>
<evidence type="ECO:0000259" key="6">
    <source>
        <dbReference type="Pfam" id="PF02702"/>
    </source>
</evidence>
<dbReference type="Gene3D" id="3.40.50.300">
    <property type="entry name" value="P-loop containing nucleotide triphosphate hydrolases"/>
    <property type="match status" value="2"/>
</dbReference>
<evidence type="ECO:0000256" key="2">
    <source>
        <dbReference type="ARBA" id="ARBA00022777"/>
    </source>
</evidence>
<reference evidence="7 8" key="1">
    <citation type="submission" date="2017-01" db="EMBL/GenBank/DDBJ databases">
        <title>Genome analysis of Paenibacillus selenitrireducens ES3-24.</title>
        <authorList>
            <person name="Xu D."/>
            <person name="Yao R."/>
            <person name="Zheng S."/>
        </authorList>
    </citation>
    <scope>NUCLEOTIDE SEQUENCE [LARGE SCALE GENOMIC DNA]</scope>
    <source>
        <strain evidence="7 8">ES3-24</strain>
    </source>
</reference>
<dbReference type="GO" id="GO:0000155">
    <property type="term" value="F:phosphorelay sensor kinase activity"/>
    <property type="evidence" value="ECO:0007669"/>
    <property type="project" value="InterPro"/>
</dbReference>
<protein>
    <submittedName>
        <fullName evidence="7">Histidine kinase</fullName>
    </submittedName>
</protein>
<proteinExistence type="predicted"/>
<dbReference type="SUPFAM" id="SSF52540">
    <property type="entry name" value="P-loop containing nucleoside triphosphate hydrolases"/>
    <property type="match status" value="1"/>
</dbReference>
<accession>A0A1T2X0N2</accession>
<dbReference type="GO" id="GO:0005886">
    <property type="term" value="C:plasma membrane"/>
    <property type="evidence" value="ECO:0007669"/>
    <property type="project" value="TreeGrafter"/>
</dbReference>
<gene>
    <name evidence="7" type="ORF">BVG16_28635</name>
</gene>
<dbReference type="InterPro" id="IPR027417">
    <property type="entry name" value="P-loop_NTPase"/>
</dbReference>
<dbReference type="FunFam" id="3.40.50.300:FF:000483">
    <property type="entry name" value="Sensor histidine kinase KdpD"/>
    <property type="match status" value="1"/>
</dbReference>